<reference evidence="2 3" key="1">
    <citation type="journal article" date="2014" name="Genome Biol. Evol.">
        <title>The secreted proteins of Achlya hypogyna and Thraustotheca clavata identify the ancestral oomycete secretome and reveal gene acquisitions by horizontal gene transfer.</title>
        <authorList>
            <person name="Misner I."/>
            <person name="Blouin N."/>
            <person name="Leonard G."/>
            <person name="Richards T.A."/>
            <person name="Lane C.E."/>
        </authorList>
    </citation>
    <scope>NUCLEOTIDE SEQUENCE [LARGE SCALE GENOMIC DNA]</scope>
    <source>
        <strain evidence="2 3">ATCC 34112</strain>
    </source>
</reference>
<dbReference type="SUPFAM" id="SSF64268">
    <property type="entry name" value="PX domain"/>
    <property type="match status" value="1"/>
</dbReference>
<dbReference type="PROSITE" id="PS50195">
    <property type="entry name" value="PX"/>
    <property type="match status" value="1"/>
</dbReference>
<dbReference type="SMART" id="SM00312">
    <property type="entry name" value="PX"/>
    <property type="match status" value="1"/>
</dbReference>
<dbReference type="Proteomes" id="UP000243217">
    <property type="component" value="Unassembled WGS sequence"/>
</dbReference>
<evidence type="ECO:0000259" key="1">
    <source>
        <dbReference type="PROSITE" id="PS50195"/>
    </source>
</evidence>
<dbReference type="Gene3D" id="3.30.1520.10">
    <property type="entry name" value="Phox-like domain"/>
    <property type="match status" value="1"/>
</dbReference>
<dbReference type="CDD" id="cd06093">
    <property type="entry name" value="PX_domain"/>
    <property type="match status" value="1"/>
</dbReference>
<organism evidence="2 3">
    <name type="scientific">Thraustotheca clavata</name>
    <dbReference type="NCBI Taxonomy" id="74557"/>
    <lineage>
        <taxon>Eukaryota</taxon>
        <taxon>Sar</taxon>
        <taxon>Stramenopiles</taxon>
        <taxon>Oomycota</taxon>
        <taxon>Saprolegniomycetes</taxon>
        <taxon>Saprolegniales</taxon>
        <taxon>Achlyaceae</taxon>
        <taxon>Thraustotheca</taxon>
    </lineage>
</organism>
<gene>
    <name evidence="2" type="ORF">THRCLA_02554</name>
</gene>
<evidence type="ECO:0000313" key="2">
    <source>
        <dbReference type="EMBL" id="OQS05299.1"/>
    </source>
</evidence>
<dbReference type="AlphaFoldDB" id="A0A1W0A510"/>
<protein>
    <recommendedName>
        <fullName evidence="1">PX domain-containing protein</fullName>
    </recommendedName>
</protein>
<comment type="caution">
    <text evidence="2">The sequence shown here is derived from an EMBL/GenBank/DDBJ whole genome shotgun (WGS) entry which is preliminary data.</text>
</comment>
<feature type="domain" description="PX" evidence="1">
    <location>
        <begin position="23"/>
        <end position="154"/>
    </location>
</feature>
<dbReference type="InterPro" id="IPR036871">
    <property type="entry name" value="PX_dom_sf"/>
</dbReference>
<keyword evidence="3" id="KW-1185">Reference proteome</keyword>
<sequence length="246" mass="28076">MVHATAYKACSYSTMPLVVNTIDVNATITHIHKSATTGLGSYAEYVIRVVDHDGVQSFTWTLHRRYSEFRALRDALLQVPLCPSCTALIQRNTMIQPFPRRHWFTSKTARVLEERRVLLALFLNTMTKVVHQCSAANCPTRTLMESFLELRQEKYPVEDPDVMPMLQDELSPPSLPAPKPRKFASKRQLSLNFQTYRSAIESRESQPRAASLVLPISNVRPKRKKLELTLDTIEESEPYLSTCIPD</sequence>
<proteinExistence type="predicted"/>
<evidence type="ECO:0000313" key="3">
    <source>
        <dbReference type="Proteomes" id="UP000243217"/>
    </source>
</evidence>
<dbReference type="EMBL" id="JNBS01000475">
    <property type="protein sequence ID" value="OQS05299.1"/>
    <property type="molecule type" value="Genomic_DNA"/>
</dbReference>
<dbReference type="OrthoDB" id="10560239at2759"/>
<dbReference type="GO" id="GO:0035091">
    <property type="term" value="F:phosphatidylinositol binding"/>
    <property type="evidence" value="ECO:0007669"/>
    <property type="project" value="InterPro"/>
</dbReference>
<accession>A0A1W0A510</accession>
<name>A0A1W0A510_9STRA</name>
<dbReference type="InterPro" id="IPR001683">
    <property type="entry name" value="PX_dom"/>
</dbReference>
<dbReference type="Pfam" id="PF00787">
    <property type="entry name" value="PX"/>
    <property type="match status" value="1"/>
</dbReference>